<dbReference type="Proteomes" id="UP001194098">
    <property type="component" value="Unassembled WGS sequence"/>
</dbReference>
<keyword evidence="3" id="KW-0547">Nucleotide-binding</keyword>
<dbReference type="EMBL" id="JABAGV010000106">
    <property type="protein sequence ID" value="MBC2477624.1"/>
    <property type="molecule type" value="Genomic_DNA"/>
</dbReference>
<evidence type="ECO:0000259" key="5">
    <source>
        <dbReference type="Pfam" id="PF02223"/>
    </source>
</evidence>
<dbReference type="GO" id="GO:0006227">
    <property type="term" value="P:dUDP biosynthetic process"/>
    <property type="evidence" value="ECO:0007669"/>
    <property type="project" value="TreeGrafter"/>
</dbReference>
<reference evidence="6" key="1">
    <citation type="submission" date="2020-04" db="EMBL/GenBank/DDBJ databases">
        <authorList>
            <person name="Brown S."/>
        </authorList>
    </citation>
    <scope>NUCLEOTIDE SEQUENCE</scope>
    <source>
        <strain evidence="6">DJ015</strain>
    </source>
</reference>
<dbReference type="InterPro" id="IPR039430">
    <property type="entry name" value="Thymidylate_kin-like_dom"/>
</dbReference>
<evidence type="ECO:0000256" key="2">
    <source>
        <dbReference type="ARBA" id="ARBA00017144"/>
    </source>
</evidence>
<dbReference type="GO" id="GO:0006233">
    <property type="term" value="P:dTDP biosynthetic process"/>
    <property type="evidence" value="ECO:0007669"/>
    <property type="project" value="TreeGrafter"/>
</dbReference>
<dbReference type="Pfam" id="PF02223">
    <property type="entry name" value="Thymidylate_kin"/>
    <property type="match status" value="1"/>
</dbReference>
<dbReference type="AlphaFoldDB" id="A0AAW3WFE1"/>
<dbReference type="GO" id="GO:0004798">
    <property type="term" value="F:dTMP kinase activity"/>
    <property type="evidence" value="ECO:0007669"/>
    <property type="project" value="TreeGrafter"/>
</dbReference>
<protein>
    <recommendedName>
        <fullName evidence="2">Thymidylate kinase</fullName>
    </recommendedName>
</protein>
<dbReference type="PANTHER" id="PTHR10344">
    <property type="entry name" value="THYMIDYLATE KINASE"/>
    <property type="match status" value="1"/>
</dbReference>
<accession>A0AAW3WFE1</accession>
<dbReference type="GeneID" id="66345211"/>
<evidence type="ECO:0000313" key="6">
    <source>
        <dbReference type="EMBL" id="MBC2477624.1"/>
    </source>
</evidence>
<dbReference type="InterPro" id="IPR027417">
    <property type="entry name" value="P-loop_NTPase"/>
</dbReference>
<evidence type="ECO:0000313" key="7">
    <source>
        <dbReference type="Proteomes" id="UP001194098"/>
    </source>
</evidence>
<evidence type="ECO:0000256" key="1">
    <source>
        <dbReference type="ARBA" id="ARBA00009776"/>
    </source>
</evidence>
<comment type="similarity">
    <text evidence="1">Belongs to the thymidylate kinase family.</text>
</comment>
<comment type="caution">
    <text evidence="6">The sequence shown here is derived from an EMBL/GenBank/DDBJ whole genome shotgun (WGS) entry which is preliminary data.</text>
</comment>
<proteinExistence type="inferred from homology"/>
<dbReference type="GO" id="GO:0005524">
    <property type="term" value="F:ATP binding"/>
    <property type="evidence" value="ECO:0007669"/>
    <property type="project" value="UniProtKB-KW"/>
</dbReference>
<dbReference type="Gene3D" id="3.40.50.300">
    <property type="entry name" value="P-loop containing nucleotide triphosphate hydrolases"/>
    <property type="match status" value="1"/>
</dbReference>
<reference evidence="6" key="2">
    <citation type="journal article" date="2022" name="Nat. Biotechnol.">
        <title>Carbon-negative production of acetone and isopropanol by gas fermentation at industrial pilot scale.</title>
        <authorList>
            <person name="Liew F.E."/>
            <person name="Nogle R."/>
            <person name="Abdalla T."/>
            <person name="Rasor B.J."/>
            <person name="Canter C."/>
            <person name="Jensen R.O."/>
            <person name="Wang L."/>
            <person name="Strutz J."/>
            <person name="Chirania P."/>
            <person name="De Tissera S."/>
            <person name="Mueller A.P."/>
            <person name="Ruan Z."/>
            <person name="Gao A."/>
            <person name="Tran L."/>
            <person name="Engle N.L."/>
            <person name="Bromley J.C."/>
            <person name="Daniell J."/>
            <person name="Conrado R."/>
            <person name="Tschaplinski T.J."/>
            <person name="Giannone R.J."/>
            <person name="Hettich R.L."/>
            <person name="Karim A.S."/>
            <person name="Simpson S.D."/>
            <person name="Brown S.D."/>
            <person name="Leang C."/>
            <person name="Jewett M.C."/>
            <person name="Kopke M."/>
        </authorList>
    </citation>
    <scope>NUCLEOTIDE SEQUENCE</scope>
    <source>
        <strain evidence="6">DJ015</strain>
    </source>
</reference>
<dbReference type="RefSeq" id="WP_171781070.1">
    <property type="nucleotide sequence ID" value="NZ_BKAK01000026.1"/>
</dbReference>
<name>A0AAW3WFE1_CLOBE</name>
<dbReference type="GO" id="GO:0005737">
    <property type="term" value="C:cytoplasm"/>
    <property type="evidence" value="ECO:0007669"/>
    <property type="project" value="TreeGrafter"/>
</dbReference>
<gene>
    <name evidence="6" type="ORF">HGI39_23605</name>
</gene>
<feature type="domain" description="Thymidylate kinase-like" evidence="5">
    <location>
        <begin position="16"/>
        <end position="198"/>
    </location>
</feature>
<dbReference type="GO" id="GO:0006235">
    <property type="term" value="P:dTTP biosynthetic process"/>
    <property type="evidence" value="ECO:0007669"/>
    <property type="project" value="TreeGrafter"/>
</dbReference>
<organism evidence="6 7">
    <name type="scientific">Clostridium beijerinckii</name>
    <name type="common">Clostridium MP</name>
    <dbReference type="NCBI Taxonomy" id="1520"/>
    <lineage>
        <taxon>Bacteria</taxon>
        <taxon>Bacillati</taxon>
        <taxon>Bacillota</taxon>
        <taxon>Clostridia</taxon>
        <taxon>Eubacteriales</taxon>
        <taxon>Clostridiaceae</taxon>
        <taxon>Clostridium</taxon>
    </lineage>
</organism>
<sequence>MNEDNVNALRSRIYVFEGIDNVGKTTIIKELKGRLCKEMGYECEIVAFPGNEERTLGAFVYDIHHNEKKYIDYSINDASLQLLHVASHIDLIQRKLMEEYSTSKIIMMDRFWWSTYAYGLSGGLKSNVVSAILAPELIYWEKINVNKIFLIERKDREKDYEADKDIQIMQKYRDLARKDPKCQIINNDGSLEETTNMIFNEIMGESSL</sequence>
<dbReference type="PANTHER" id="PTHR10344:SF4">
    <property type="entry name" value="UMP-CMP KINASE 2, MITOCHONDRIAL"/>
    <property type="match status" value="1"/>
</dbReference>
<keyword evidence="4" id="KW-0067">ATP-binding</keyword>
<evidence type="ECO:0000256" key="3">
    <source>
        <dbReference type="ARBA" id="ARBA00022741"/>
    </source>
</evidence>
<evidence type="ECO:0000256" key="4">
    <source>
        <dbReference type="ARBA" id="ARBA00022840"/>
    </source>
</evidence>
<dbReference type="SUPFAM" id="SSF52540">
    <property type="entry name" value="P-loop containing nucleoside triphosphate hydrolases"/>
    <property type="match status" value="1"/>
</dbReference>